<evidence type="ECO:0000313" key="2">
    <source>
        <dbReference type="Proteomes" id="UP000541444"/>
    </source>
</evidence>
<reference evidence="1 2" key="1">
    <citation type="journal article" date="2020" name="IScience">
        <title>Genome Sequencing of the Endangered Kingdonia uniflora (Circaeasteraceae, Ranunculales) Reveals Potential Mechanisms of Evolutionary Specialization.</title>
        <authorList>
            <person name="Sun Y."/>
            <person name="Deng T."/>
            <person name="Zhang A."/>
            <person name="Moore M.J."/>
            <person name="Landis J.B."/>
            <person name="Lin N."/>
            <person name="Zhang H."/>
            <person name="Zhang X."/>
            <person name="Huang J."/>
            <person name="Zhang X."/>
            <person name="Sun H."/>
            <person name="Wang H."/>
        </authorList>
    </citation>
    <scope>NUCLEOTIDE SEQUENCE [LARGE SCALE GENOMIC DNA]</scope>
    <source>
        <strain evidence="1">TB1705</strain>
        <tissue evidence="1">Leaf</tissue>
    </source>
</reference>
<evidence type="ECO:0000313" key="1">
    <source>
        <dbReference type="EMBL" id="KAF6139522.1"/>
    </source>
</evidence>
<organism evidence="1 2">
    <name type="scientific">Kingdonia uniflora</name>
    <dbReference type="NCBI Taxonomy" id="39325"/>
    <lineage>
        <taxon>Eukaryota</taxon>
        <taxon>Viridiplantae</taxon>
        <taxon>Streptophyta</taxon>
        <taxon>Embryophyta</taxon>
        <taxon>Tracheophyta</taxon>
        <taxon>Spermatophyta</taxon>
        <taxon>Magnoliopsida</taxon>
        <taxon>Ranunculales</taxon>
        <taxon>Circaeasteraceae</taxon>
        <taxon>Kingdonia</taxon>
    </lineage>
</organism>
<dbReference type="AlphaFoldDB" id="A0A7J7LAC6"/>
<keyword evidence="2" id="KW-1185">Reference proteome</keyword>
<name>A0A7J7LAC6_9MAGN</name>
<proteinExistence type="predicted"/>
<dbReference type="EMBL" id="JACGCM010002464">
    <property type="protein sequence ID" value="KAF6139522.1"/>
    <property type="molecule type" value="Genomic_DNA"/>
</dbReference>
<comment type="caution">
    <text evidence="1">The sequence shown here is derived from an EMBL/GenBank/DDBJ whole genome shotgun (WGS) entry which is preliminary data.</text>
</comment>
<gene>
    <name evidence="1" type="ORF">GIB67_015479</name>
</gene>
<dbReference type="Proteomes" id="UP000541444">
    <property type="component" value="Unassembled WGS sequence"/>
</dbReference>
<accession>A0A7J7LAC6</accession>
<sequence length="87" mass="10175">MVELNDFNPILDMREIQLSYISKSNTYLAVMCVRVVGPTRMCDMCDPCMQTSLCAWATHGLARPRKPAYYYKSMIRYWWLMGIPLNT</sequence>
<protein>
    <submittedName>
        <fullName evidence="1">Uncharacterized protein</fullName>
    </submittedName>
</protein>